<protein>
    <submittedName>
        <fullName evidence="1">Uncharacterized protein</fullName>
    </submittedName>
</protein>
<name>A0ACD5Z3X7_AVESA</name>
<reference evidence="1" key="2">
    <citation type="submission" date="2025-09" db="UniProtKB">
        <authorList>
            <consortium name="EnsemblPlants"/>
        </authorList>
    </citation>
    <scope>IDENTIFICATION</scope>
</reference>
<organism evidence="1 2">
    <name type="scientific">Avena sativa</name>
    <name type="common">Oat</name>
    <dbReference type="NCBI Taxonomy" id="4498"/>
    <lineage>
        <taxon>Eukaryota</taxon>
        <taxon>Viridiplantae</taxon>
        <taxon>Streptophyta</taxon>
        <taxon>Embryophyta</taxon>
        <taxon>Tracheophyta</taxon>
        <taxon>Spermatophyta</taxon>
        <taxon>Magnoliopsida</taxon>
        <taxon>Liliopsida</taxon>
        <taxon>Poales</taxon>
        <taxon>Poaceae</taxon>
        <taxon>BOP clade</taxon>
        <taxon>Pooideae</taxon>
        <taxon>Poodae</taxon>
        <taxon>Poeae</taxon>
        <taxon>Poeae Chloroplast Group 1 (Aveneae type)</taxon>
        <taxon>Aveninae</taxon>
        <taxon>Avena</taxon>
    </lineage>
</organism>
<dbReference type="Proteomes" id="UP001732700">
    <property type="component" value="Chromosome 6C"/>
</dbReference>
<sequence>MLHLRRCILTRLLSSPAASISPLHRLLSVAAPAVSPAPRFAIDEYLVDTCGLTRAQAFTAAAKLLHLKSPNKPDAVLAFLADLGLSGADVAALVRKDPLFLCTGVDRTLRPNVVELTGLGLSHTEVARLVSLAPIQFRSRSIVSKLQYYLPLFGSSDKLLRSISYNSNLLRCSLEKRVKLNVAFLQECGIDARNIGKVSVRWILCTKPELVRKMAARTEAIGVPRGSGMFRQALQSISFLSEEKTAVKVDYLKNTFRWSDAEVGIAVCKYPVMLRMSNDTLQSKSEFLICEVGLEPDYIAHRPVILSYAWRAGSGPGTML</sequence>
<dbReference type="EnsemblPlants" id="AVESA.00010b.r2.6CG1124500.2">
    <property type="protein sequence ID" value="AVESA.00010b.r2.6CG1124500.2.CDS.1"/>
    <property type="gene ID" value="AVESA.00010b.r2.6CG1124500"/>
</dbReference>
<keyword evidence="2" id="KW-1185">Reference proteome</keyword>
<reference evidence="1" key="1">
    <citation type="submission" date="2021-05" db="EMBL/GenBank/DDBJ databases">
        <authorList>
            <person name="Scholz U."/>
            <person name="Mascher M."/>
            <person name="Fiebig A."/>
        </authorList>
    </citation>
    <scope>NUCLEOTIDE SEQUENCE [LARGE SCALE GENOMIC DNA]</scope>
</reference>
<accession>A0ACD5Z3X7</accession>
<evidence type="ECO:0000313" key="2">
    <source>
        <dbReference type="Proteomes" id="UP001732700"/>
    </source>
</evidence>
<proteinExistence type="predicted"/>
<evidence type="ECO:0000313" key="1">
    <source>
        <dbReference type="EnsemblPlants" id="AVESA.00010b.r2.6CG1124500.2.CDS.1"/>
    </source>
</evidence>